<dbReference type="PANTHER" id="PTHR10622">
    <property type="entry name" value="HET DOMAIN-CONTAINING PROTEIN"/>
    <property type="match status" value="1"/>
</dbReference>
<dbReference type="OrthoDB" id="20872at2759"/>
<dbReference type="STRING" id="708187.A0A1Q8S403"/>
<dbReference type="InterPro" id="IPR058525">
    <property type="entry name" value="DUF8212"/>
</dbReference>
<reference evidence="3 4" key="1">
    <citation type="submission" date="2016-11" db="EMBL/GenBank/DDBJ databases">
        <title>Draft Genome Assembly of Colletotrichum chlorophyti a pathogen of herbaceous plants.</title>
        <authorList>
            <person name="Gan P."/>
            <person name="Narusaka M."/>
            <person name="Tsushima A."/>
            <person name="Narusaka Y."/>
            <person name="Takano Y."/>
            <person name="Shirasu K."/>
        </authorList>
    </citation>
    <scope>NUCLEOTIDE SEQUENCE [LARGE SCALE GENOMIC DNA]</scope>
    <source>
        <strain evidence="3 4">NTL11</strain>
    </source>
</reference>
<name>A0A1Q8S403_9PEZI</name>
<dbReference type="Pfam" id="PF26640">
    <property type="entry name" value="DUF8212"/>
    <property type="match status" value="1"/>
</dbReference>
<dbReference type="Proteomes" id="UP000186583">
    <property type="component" value="Unassembled WGS sequence"/>
</dbReference>
<feature type="domain" description="Heterokaryon incompatibility" evidence="1">
    <location>
        <begin position="23"/>
        <end position="148"/>
    </location>
</feature>
<proteinExistence type="predicted"/>
<evidence type="ECO:0000313" key="4">
    <source>
        <dbReference type="Proteomes" id="UP000186583"/>
    </source>
</evidence>
<dbReference type="EMBL" id="MPGH01000022">
    <property type="protein sequence ID" value="OLN96132.1"/>
    <property type="molecule type" value="Genomic_DNA"/>
</dbReference>
<protein>
    <submittedName>
        <fullName evidence="3">Vegetative incompatibility protein HET-E-1-like protein 11</fullName>
    </submittedName>
</protein>
<comment type="caution">
    <text evidence="3">The sequence shown here is derived from an EMBL/GenBank/DDBJ whole genome shotgun (WGS) entry which is preliminary data.</text>
</comment>
<feature type="domain" description="DUF8212" evidence="2">
    <location>
        <begin position="236"/>
        <end position="298"/>
    </location>
</feature>
<evidence type="ECO:0000313" key="3">
    <source>
        <dbReference type="EMBL" id="OLN96132.1"/>
    </source>
</evidence>
<organism evidence="3 4">
    <name type="scientific">Colletotrichum chlorophyti</name>
    <dbReference type="NCBI Taxonomy" id="708187"/>
    <lineage>
        <taxon>Eukaryota</taxon>
        <taxon>Fungi</taxon>
        <taxon>Dikarya</taxon>
        <taxon>Ascomycota</taxon>
        <taxon>Pezizomycotina</taxon>
        <taxon>Sordariomycetes</taxon>
        <taxon>Hypocreomycetidae</taxon>
        <taxon>Glomerellales</taxon>
        <taxon>Glomerellaceae</taxon>
        <taxon>Colletotrichum</taxon>
    </lineage>
</organism>
<dbReference type="Pfam" id="PF06985">
    <property type="entry name" value="HET"/>
    <property type="match status" value="1"/>
</dbReference>
<evidence type="ECO:0000259" key="1">
    <source>
        <dbReference type="Pfam" id="PF06985"/>
    </source>
</evidence>
<dbReference type="AlphaFoldDB" id="A0A1Q8S403"/>
<sequence>MWLINTKTLNLEEFVDSSTAGRYAILSHTWGKEEVSFQDMASLPTARSMAGFAKIAATCEIALGRGLGYAWVDTCCINKDSSAELSEAINSMFKWYQHADVCFVYLSDLSPDDSKHPTWENDSGGPATHDIANLDACRWFSRGWTLQELIAPTYVEFYDANWRFRFTKDGWAPKLSSITRIDIEILMLKKDLAAFSVGVKMSWAAHRQTTRIEDQAYSLLGLFDINMPMLYGEGHKAFQRLQEEIAKETDDLSLFAWLAGGNRQLYRGVFAKSPLEFAFCEKLKRDSMLLHSPQAFSITNQGVSTTTNVFVSHDGTYFMDLGCNSGGLCGNCGLEHSIRISLQYTAGGWVRSFPGRCLQEAEYARYQRLEISIKKRVTWDESTAIEKFRSLSFKLTLDWEGQEGRVLFVPKHLQHPFHSAFVGEALSGEFLGSVYFSHDLAAELPLMLRVFCSAEGKIRVDFYANHCAGWDVLEGLTPNEHNVSYVDQVVDIYRRLEPVLGPGCVGRVRAVRRETNGRHHDVTFKAWLGEDLNISISRKIVVHSLI</sequence>
<dbReference type="InterPro" id="IPR010730">
    <property type="entry name" value="HET"/>
</dbReference>
<evidence type="ECO:0000259" key="2">
    <source>
        <dbReference type="Pfam" id="PF26640"/>
    </source>
</evidence>
<keyword evidence="4" id="KW-1185">Reference proteome</keyword>
<dbReference type="PANTHER" id="PTHR10622:SF12">
    <property type="entry name" value="HET DOMAIN-CONTAINING PROTEIN"/>
    <property type="match status" value="1"/>
</dbReference>
<gene>
    <name evidence="3" type="ORF">CCHL11_03299</name>
</gene>
<accession>A0A1Q8S403</accession>